<dbReference type="EMBL" id="JAVDTS010000011">
    <property type="protein sequence ID" value="MDR6839692.1"/>
    <property type="molecule type" value="Genomic_DNA"/>
</dbReference>
<evidence type="ECO:0000313" key="3">
    <source>
        <dbReference type="Proteomes" id="UP001249076"/>
    </source>
</evidence>
<name>A0AAJ2C099_ACIDE</name>
<reference evidence="1 3" key="1">
    <citation type="submission" date="2023-07" db="EMBL/GenBank/DDBJ databases">
        <title>Sorghum-associated microbial communities from plants grown in Nebraska, USA.</title>
        <authorList>
            <person name="Schachtman D."/>
        </authorList>
    </citation>
    <scope>NUCLEOTIDE SEQUENCE</scope>
    <source>
        <strain evidence="2 3">BE105</strain>
        <strain evidence="1">BE69</strain>
    </source>
</reference>
<dbReference type="EMBL" id="JAVDTL010000004">
    <property type="protein sequence ID" value="MDR6767710.1"/>
    <property type="molecule type" value="Genomic_DNA"/>
</dbReference>
<proteinExistence type="predicted"/>
<comment type="caution">
    <text evidence="1">The sequence shown here is derived from an EMBL/GenBank/DDBJ whole genome shotgun (WGS) entry which is preliminary data.</text>
</comment>
<gene>
    <name evidence="1" type="ORF">J2W88_002991</name>
    <name evidence="2" type="ORF">J2W93_004560</name>
</gene>
<dbReference type="RefSeq" id="WP_209820682.1">
    <property type="nucleotide sequence ID" value="NZ_JAVDTL010000004.1"/>
</dbReference>
<sequence>MALLLQKGSTNNGDLSLPITVARRYGIKSEATLAKALRELCSVGLLAISRRGGSTKDGRRQVNLYRFTDYEVFENPSKNIEACKPTNEWKLIKTLAMGRQAIQRGEEEAAARAAEKKVLLQKMKGTTSKNEVVEPKTTSKNEVWAVAPLQKMKLAHGPPIDAKPCAATA</sequence>
<dbReference type="AlphaFoldDB" id="A0AAJ2C099"/>
<evidence type="ECO:0000313" key="1">
    <source>
        <dbReference type="EMBL" id="MDR6767710.1"/>
    </source>
</evidence>
<protein>
    <recommendedName>
        <fullName evidence="5">Helix-turn-helix protein</fullName>
    </recommendedName>
</protein>
<keyword evidence="3" id="KW-1185">Reference proteome</keyword>
<accession>A0AAJ2C099</accession>
<dbReference type="Proteomes" id="UP001249076">
    <property type="component" value="Unassembled WGS sequence"/>
</dbReference>
<organism evidence="1 4">
    <name type="scientific">Acidovorax delafieldii</name>
    <name type="common">Pseudomonas delafieldii</name>
    <dbReference type="NCBI Taxonomy" id="47920"/>
    <lineage>
        <taxon>Bacteria</taxon>
        <taxon>Pseudomonadati</taxon>
        <taxon>Pseudomonadota</taxon>
        <taxon>Betaproteobacteria</taxon>
        <taxon>Burkholderiales</taxon>
        <taxon>Comamonadaceae</taxon>
        <taxon>Acidovorax</taxon>
    </lineage>
</organism>
<dbReference type="Proteomes" id="UP001253458">
    <property type="component" value="Unassembled WGS sequence"/>
</dbReference>
<evidence type="ECO:0008006" key="5">
    <source>
        <dbReference type="Google" id="ProtNLM"/>
    </source>
</evidence>
<evidence type="ECO:0000313" key="4">
    <source>
        <dbReference type="Proteomes" id="UP001253458"/>
    </source>
</evidence>
<evidence type="ECO:0000313" key="2">
    <source>
        <dbReference type="EMBL" id="MDR6839692.1"/>
    </source>
</evidence>